<proteinExistence type="predicted"/>
<sequence>MLPAPCWRIVPPFQGDLHHVPTPDESTQRPAEFEGECQEERRPDELGPEHDLTTAVSGALSPHTFGPIRAYLLREHLFLQEVFF</sequence>
<evidence type="ECO:0000256" key="1">
    <source>
        <dbReference type="SAM" id="MobiDB-lite"/>
    </source>
</evidence>
<organism evidence="2 3">
    <name type="scientific">Candidatus Staskawiczbacteria bacterium RIFOXYD1_FULL_32_13</name>
    <dbReference type="NCBI Taxonomy" id="1802234"/>
    <lineage>
        <taxon>Bacteria</taxon>
        <taxon>Candidatus Staskawicziibacteriota</taxon>
    </lineage>
</organism>
<feature type="compositionally biased region" description="Basic and acidic residues" evidence="1">
    <location>
        <begin position="38"/>
        <end position="52"/>
    </location>
</feature>
<comment type="caution">
    <text evidence="2">The sequence shown here is derived from an EMBL/GenBank/DDBJ whole genome shotgun (WGS) entry which is preliminary data.</text>
</comment>
<evidence type="ECO:0000313" key="2">
    <source>
        <dbReference type="EMBL" id="OGZ88251.1"/>
    </source>
</evidence>
<reference evidence="2 3" key="1">
    <citation type="journal article" date="2016" name="Nat. Commun.">
        <title>Thousands of microbial genomes shed light on interconnected biogeochemical processes in an aquifer system.</title>
        <authorList>
            <person name="Anantharaman K."/>
            <person name="Brown C.T."/>
            <person name="Hug L.A."/>
            <person name="Sharon I."/>
            <person name="Castelle C.J."/>
            <person name="Probst A.J."/>
            <person name="Thomas B.C."/>
            <person name="Singh A."/>
            <person name="Wilkins M.J."/>
            <person name="Karaoz U."/>
            <person name="Brodie E.L."/>
            <person name="Williams K.H."/>
            <person name="Hubbard S.S."/>
            <person name="Banfield J.F."/>
        </authorList>
    </citation>
    <scope>NUCLEOTIDE SEQUENCE [LARGE SCALE GENOMIC DNA]</scope>
</reference>
<gene>
    <name evidence="2" type="ORF">A2561_04830</name>
</gene>
<dbReference type="AlphaFoldDB" id="A0A1G2JP75"/>
<protein>
    <submittedName>
        <fullName evidence="2">Uncharacterized protein</fullName>
    </submittedName>
</protein>
<name>A0A1G2JP75_9BACT</name>
<dbReference type="EMBL" id="MHPU01000027">
    <property type="protein sequence ID" value="OGZ88251.1"/>
    <property type="molecule type" value="Genomic_DNA"/>
</dbReference>
<accession>A0A1G2JP75</accession>
<dbReference type="Proteomes" id="UP000178935">
    <property type="component" value="Unassembled WGS sequence"/>
</dbReference>
<evidence type="ECO:0000313" key="3">
    <source>
        <dbReference type="Proteomes" id="UP000178935"/>
    </source>
</evidence>
<feature type="region of interest" description="Disordered" evidence="1">
    <location>
        <begin position="14"/>
        <end position="59"/>
    </location>
</feature>